<dbReference type="AlphaFoldDB" id="A0A8I0DR07"/>
<dbReference type="NCBIfam" id="TIGR00096">
    <property type="entry name" value="16S rRNA (cytidine(1402)-2'-O)-methyltransferase"/>
    <property type="match status" value="1"/>
</dbReference>
<dbReference type="HAMAP" id="MF_01877">
    <property type="entry name" value="16SrRNA_methyltr_I"/>
    <property type="match status" value="1"/>
</dbReference>
<keyword evidence="3 6" id="KW-0489">Methyltransferase</keyword>
<comment type="subcellular location">
    <subcellularLocation>
        <location evidence="6">Cytoplasm</location>
    </subcellularLocation>
</comment>
<keyword evidence="1 6" id="KW-0963">Cytoplasm</keyword>
<dbReference type="GO" id="GO:0070677">
    <property type="term" value="F:rRNA (cytosine-2'-O-)-methyltransferase activity"/>
    <property type="evidence" value="ECO:0007669"/>
    <property type="project" value="UniProtKB-UniRule"/>
</dbReference>
<dbReference type="Gene3D" id="3.30.950.10">
    <property type="entry name" value="Methyltransferase, Cobalt-precorrin-4 Transmethylase, Domain 2"/>
    <property type="match status" value="1"/>
</dbReference>
<dbReference type="SUPFAM" id="SSF53790">
    <property type="entry name" value="Tetrapyrrole methylase"/>
    <property type="match status" value="1"/>
</dbReference>
<evidence type="ECO:0000256" key="2">
    <source>
        <dbReference type="ARBA" id="ARBA00022552"/>
    </source>
</evidence>
<reference evidence="8 9" key="1">
    <citation type="submission" date="2020-08" db="EMBL/GenBank/DDBJ databases">
        <title>Genome public.</title>
        <authorList>
            <person name="Liu C."/>
            <person name="Sun Q."/>
        </authorList>
    </citation>
    <scope>NUCLEOTIDE SEQUENCE [LARGE SCALE GENOMIC DNA]</scope>
    <source>
        <strain evidence="8 9">NSJ-10</strain>
    </source>
</reference>
<evidence type="ECO:0000313" key="8">
    <source>
        <dbReference type="EMBL" id="MBC5661598.1"/>
    </source>
</evidence>
<evidence type="ECO:0000256" key="6">
    <source>
        <dbReference type="HAMAP-Rule" id="MF_01877"/>
    </source>
</evidence>
<comment type="caution">
    <text evidence="8">The sequence shown here is derived from an EMBL/GenBank/DDBJ whole genome shotgun (WGS) entry which is preliminary data.</text>
</comment>
<evidence type="ECO:0000256" key="3">
    <source>
        <dbReference type="ARBA" id="ARBA00022603"/>
    </source>
</evidence>
<accession>A0A8I0DR07</accession>
<dbReference type="InterPro" id="IPR035996">
    <property type="entry name" value="4pyrrol_Methylase_sf"/>
</dbReference>
<dbReference type="InterPro" id="IPR000878">
    <property type="entry name" value="4pyrrol_Mease"/>
</dbReference>
<dbReference type="EMBL" id="JACOOX010000001">
    <property type="protein sequence ID" value="MBC5661598.1"/>
    <property type="molecule type" value="Genomic_DNA"/>
</dbReference>
<gene>
    <name evidence="6 8" type="primary">rsmI</name>
    <name evidence="8" type="ORF">H8S09_01605</name>
</gene>
<dbReference type="PANTHER" id="PTHR46111:SF1">
    <property type="entry name" value="RIBOSOMAL RNA SMALL SUBUNIT METHYLTRANSFERASE I"/>
    <property type="match status" value="1"/>
</dbReference>
<sequence>MAGILYLVATPIGNLEDMTFRAVRTLSEVDLIAAEDTRNSIKLLNHFEIKTPMTSYHEFNKYDKAKVLVDKLLAGTNIAVITDAGTPGISDPGEELVRQALAAGVTVTAVPGACACITALISSGLPTRRFTFEAFLPQDKKEKAEVLAGLKDETRTMVIYEAPHRLQKTLAELFDTLGDRRITLCRELTKRHETIEQFLLSEAIAYYAEHEPRGEYVMVIEGMDVAAAKAEKQQEFLSMTIEEHVAMYEKQGMTKKDAIKQAAADRGVPKREVYNVVMR</sequence>
<keyword evidence="5 6" id="KW-0949">S-adenosyl-L-methionine</keyword>
<dbReference type="FunFam" id="3.40.1010.10:FF:000002">
    <property type="entry name" value="Ribosomal RNA small subunit methyltransferase I"/>
    <property type="match status" value="1"/>
</dbReference>
<evidence type="ECO:0000259" key="7">
    <source>
        <dbReference type="Pfam" id="PF00590"/>
    </source>
</evidence>
<dbReference type="InterPro" id="IPR014777">
    <property type="entry name" value="4pyrrole_Mease_sub1"/>
</dbReference>
<feature type="domain" description="Tetrapyrrole methylase" evidence="7">
    <location>
        <begin position="5"/>
        <end position="203"/>
    </location>
</feature>
<comment type="function">
    <text evidence="6">Catalyzes the 2'-O-methylation of the ribose of cytidine 1402 (C1402) in 16S rRNA.</text>
</comment>
<evidence type="ECO:0000256" key="4">
    <source>
        <dbReference type="ARBA" id="ARBA00022679"/>
    </source>
</evidence>
<dbReference type="FunFam" id="3.30.950.10:FF:000002">
    <property type="entry name" value="Ribosomal RNA small subunit methyltransferase I"/>
    <property type="match status" value="1"/>
</dbReference>
<keyword evidence="2 6" id="KW-0698">rRNA processing</keyword>
<dbReference type="PIRSF" id="PIRSF005917">
    <property type="entry name" value="MTase_YraL"/>
    <property type="match status" value="1"/>
</dbReference>
<dbReference type="InterPro" id="IPR008189">
    <property type="entry name" value="rRNA_ssu_MeTfrase_I"/>
</dbReference>
<evidence type="ECO:0000256" key="5">
    <source>
        <dbReference type="ARBA" id="ARBA00022691"/>
    </source>
</evidence>
<keyword evidence="9" id="KW-1185">Reference proteome</keyword>
<dbReference type="CDD" id="cd11648">
    <property type="entry name" value="RsmI"/>
    <property type="match status" value="1"/>
</dbReference>
<dbReference type="Gene3D" id="3.40.1010.10">
    <property type="entry name" value="Cobalt-precorrin-4 Transmethylase, Domain 1"/>
    <property type="match status" value="1"/>
</dbReference>
<protein>
    <recommendedName>
        <fullName evidence="6">Ribosomal RNA small subunit methyltransferase I</fullName>
        <ecNumber evidence="6">2.1.1.198</ecNumber>
    </recommendedName>
    <alternativeName>
        <fullName evidence="6">16S rRNA 2'-O-ribose C1402 methyltransferase</fullName>
    </alternativeName>
    <alternativeName>
        <fullName evidence="6">rRNA (cytidine-2'-O-)-methyltransferase RsmI</fullName>
    </alternativeName>
</protein>
<evidence type="ECO:0000313" key="9">
    <source>
        <dbReference type="Proteomes" id="UP000615234"/>
    </source>
</evidence>
<comment type="catalytic activity">
    <reaction evidence="6">
        <text>cytidine(1402) in 16S rRNA + S-adenosyl-L-methionine = 2'-O-methylcytidine(1402) in 16S rRNA + S-adenosyl-L-homocysteine + H(+)</text>
        <dbReference type="Rhea" id="RHEA:42924"/>
        <dbReference type="Rhea" id="RHEA-COMP:10285"/>
        <dbReference type="Rhea" id="RHEA-COMP:10286"/>
        <dbReference type="ChEBI" id="CHEBI:15378"/>
        <dbReference type="ChEBI" id="CHEBI:57856"/>
        <dbReference type="ChEBI" id="CHEBI:59789"/>
        <dbReference type="ChEBI" id="CHEBI:74495"/>
        <dbReference type="ChEBI" id="CHEBI:82748"/>
        <dbReference type="EC" id="2.1.1.198"/>
    </reaction>
</comment>
<dbReference type="EC" id="2.1.1.198" evidence="6"/>
<proteinExistence type="inferred from homology"/>
<dbReference type="Pfam" id="PF00590">
    <property type="entry name" value="TP_methylase"/>
    <property type="match status" value="1"/>
</dbReference>
<evidence type="ECO:0000256" key="1">
    <source>
        <dbReference type="ARBA" id="ARBA00022490"/>
    </source>
</evidence>
<dbReference type="InterPro" id="IPR014776">
    <property type="entry name" value="4pyrrole_Mease_sub2"/>
</dbReference>
<dbReference type="Proteomes" id="UP000615234">
    <property type="component" value="Unassembled WGS sequence"/>
</dbReference>
<keyword evidence="4 6" id="KW-0808">Transferase</keyword>
<dbReference type="GO" id="GO:0005737">
    <property type="term" value="C:cytoplasm"/>
    <property type="evidence" value="ECO:0007669"/>
    <property type="project" value="UniProtKB-SubCell"/>
</dbReference>
<name>A0A8I0DR07_9FIRM</name>
<comment type="similarity">
    <text evidence="6">Belongs to the methyltransferase superfamily. RsmI family.</text>
</comment>
<dbReference type="PANTHER" id="PTHR46111">
    <property type="entry name" value="RIBOSOMAL RNA SMALL SUBUNIT METHYLTRANSFERASE I"/>
    <property type="match status" value="1"/>
</dbReference>
<dbReference type="RefSeq" id="WP_117807789.1">
    <property type="nucleotide sequence ID" value="NZ_JACOOX010000001.1"/>
</dbReference>
<organism evidence="8 9">
    <name type="scientific">Coprococcus hominis</name>
    <name type="common">ex Liu et al. 2022</name>
    <dbReference type="NCBI Taxonomy" id="2763039"/>
    <lineage>
        <taxon>Bacteria</taxon>
        <taxon>Bacillati</taxon>
        <taxon>Bacillota</taxon>
        <taxon>Clostridia</taxon>
        <taxon>Lachnospirales</taxon>
        <taxon>Lachnospiraceae</taxon>
        <taxon>Coprococcus</taxon>
    </lineage>
</organism>